<keyword evidence="1" id="KW-0732">Signal</keyword>
<reference evidence="3" key="1">
    <citation type="journal article" date="2018" name="Gigascience">
        <title>Genome assembly of the Pink Ipe (Handroanthus impetiginosus, Bignoniaceae), a highly valued, ecologically keystone Neotropical timber forest tree.</title>
        <authorList>
            <person name="Silva-Junior O.B."/>
            <person name="Grattapaglia D."/>
            <person name="Novaes E."/>
            <person name="Collevatti R.G."/>
        </authorList>
    </citation>
    <scope>NUCLEOTIDE SEQUENCE [LARGE SCALE GENOMIC DNA]</scope>
    <source>
        <strain evidence="3">cv. UFG-1</strain>
    </source>
</reference>
<dbReference type="Proteomes" id="UP000231279">
    <property type="component" value="Unassembled WGS sequence"/>
</dbReference>
<evidence type="ECO:0000313" key="3">
    <source>
        <dbReference type="Proteomes" id="UP000231279"/>
    </source>
</evidence>
<gene>
    <name evidence="2" type="ORF">CDL12_14443</name>
</gene>
<evidence type="ECO:0000313" key="2">
    <source>
        <dbReference type="EMBL" id="PIN12942.1"/>
    </source>
</evidence>
<keyword evidence="3" id="KW-1185">Reference proteome</keyword>
<evidence type="ECO:0000256" key="1">
    <source>
        <dbReference type="SAM" id="SignalP"/>
    </source>
</evidence>
<protein>
    <submittedName>
        <fullName evidence="2">Uncharacterized protein</fullName>
    </submittedName>
</protein>
<dbReference type="AlphaFoldDB" id="A0A2G9H5Z4"/>
<dbReference type="OrthoDB" id="1724341at2759"/>
<feature type="chain" id="PRO_5013956986" evidence="1">
    <location>
        <begin position="28"/>
        <end position="67"/>
    </location>
</feature>
<comment type="caution">
    <text evidence="2">The sequence shown here is derived from an EMBL/GenBank/DDBJ whole genome shotgun (WGS) entry which is preliminary data.</text>
</comment>
<accession>A0A2G9H5Z4</accession>
<organism evidence="2 3">
    <name type="scientific">Handroanthus impetiginosus</name>
    <dbReference type="NCBI Taxonomy" id="429701"/>
    <lineage>
        <taxon>Eukaryota</taxon>
        <taxon>Viridiplantae</taxon>
        <taxon>Streptophyta</taxon>
        <taxon>Embryophyta</taxon>
        <taxon>Tracheophyta</taxon>
        <taxon>Spermatophyta</taxon>
        <taxon>Magnoliopsida</taxon>
        <taxon>eudicotyledons</taxon>
        <taxon>Gunneridae</taxon>
        <taxon>Pentapetalae</taxon>
        <taxon>asterids</taxon>
        <taxon>lamiids</taxon>
        <taxon>Lamiales</taxon>
        <taxon>Bignoniaceae</taxon>
        <taxon>Crescentiina</taxon>
        <taxon>Tabebuia alliance</taxon>
        <taxon>Handroanthus</taxon>
    </lineage>
</organism>
<name>A0A2G9H5Z4_9LAMI</name>
<dbReference type="STRING" id="429701.A0A2G9H5Z4"/>
<feature type="signal peptide" evidence="1">
    <location>
        <begin position="1"/>
        <end position="27"/>
    </location>
</feature>
<proteinExistence type="predicted"/>
<sequence>MVIPGSSIALLMTLLSIVSLEVSGIEANHVYMPCGEALVQRSDGFAFGIVFAARTPFFFGNSVQLSH</sequence>
<dbReference type="EMBL" id="NKXS01002578">
    <property type="protein sequence ID" value="PIN12942.1"/>
    <property type="molecule type" value="Genomic_DNA"/>
</dbReference>